<evidence type="ECO:0000313" key="1">
    <source>
        <dbReference type="EMBL" id="KPU43464.1"/>
    </source>
</evidence>
<dbReference type="RefSeq" id="WP_054875905.1">
    <property type="nucleotide sequence ID" value="NZ_LKET01000039.1"/>
</dbReference>
<dbReference type="AlphaFoldDB" id="A0A0N8NT02"/>
<keyword evidence="2" id="KW-1185">Reference proteome</keyword>
<protein>
    <submittedName>
        <fullName evidence="1">Uncharacterized protein</fullName>
    </submittedName>
</protein>
<dbReference type="STRING" id="36849.OXPF_29050"/>
<evidence type="ECO:0000313" key="2">
    <source>
        <dbReference type="Proteomes" id="UP000050326"/>
    </source>
</evidence>
<accession>A0A0N8NT02</accession>
<dbReference type="Proteomes" id="UP000050326">
    <property type="component" value="Unassembled WGS sequence"/>
</dbReference>
<organism evidence="1 2">
    <name type="scientific">Oxobacter pfennigii</name>
    <dbReference type="NCBI Taxonomy" id="36849"/>
    <lineage>
        <taxon>Bacteria</taxon>
        <taxon>Bacillati</taxon>
        <taxon>Bacillota</taxon>
        <taxon>Clostridia</taxon>
        <taxon>Eubacteriales</taxon>
        <taxon>Clostridiaceae</taxon>
        <taxon>Oxobacter</taxon>
    </lineage>
</organism>
<dbReference type="OrthoDB" id="2991428at2"/>
<proteinExistence type="predicted"/>
<gene>
    <name evidence="1" type="ORF">OXPF_29050</name>
</gene>
<sequence length="121" mass="14631">MDYMEYYGNYIFNEMSYEDLVQEILRLNWFVDEMQKTIDKLEKINDTLMKKHPAFKENINADDIMDKLLDGDSLTKIGKCYGCDKKTIKNRLYREQYTDRDIAKLRQGIDVRKEDWFNNGY</sequence>
<name>A0A0N8NT02_9CLOT</name>
<dbReference type="EMBL" id="LKET01000039">
    <property type="protein sequence ID" value="KPU43464.1"/>
    <property type="molecule type" value="Genomic_DNA"/>
</dbReference>
<reference evidence="1 2" key="1">
    <citation type="submission" date="2015-09" db="EMBL/GenBank/DDBJ databases">
        <title>Genome sequence of Oxobacter pfennigii DSM 3222.</title>
        <authorList>
            <person name="Poehlein A."/>
            <person name="Bengelsdorf F.R."/>
            <person name="Schiel-Bengelsdorf B."/>
            <person name="Duerre P."/>
            <person name="Daniel R."/>
        </authorList>
    </citation>
    <scope>NUCLEOTIDE SEQUENCE [LARGE SCALE GENOMIC DNA]</scope>
    <source>
        <strain evidence="1 2">DSM 3222</strain>
    </source>
</reference>
<comment type="caution">
    <text evidence="1">The sequence shown here is derived from an EMBL/GenBank/DDBJ whole genome shotgun (WGS) entry which is preliminary data.</text>
</comment>